<dbReference type="EMBL" id="VDCQ01000040">
    <property type="protein sequence ID" value="TNJ63647.1"/>
    <property type="molecule type" value="Genomic_DNA"/>
</dbReference>
<gene>
    <name evidence="2" type="ORF">FE784_24670</name>
</gene>
<evidence type="ECO:0000313" key="2">
    <source>
        <dbReference type="EMBL" id="TNJ63647.1"/>
    </source>
</evidence>
<dbReference type="Proteomes" id="UP000307943">
    <property type="component" value="Unassembled WGS sequence"/>
</dbReference>
<evidence type="ECO:0000259" key="1">
    <source>
        <dbReference type="PROSITE" id="PS51339"/>
    </source>
</evidence>
<reference evidence="2 3" key="1">
    <citation type="submission" date="2019-05" db="EMBL/GenBank/DDBJ databases">
        <title>We sequenced the genome of Paenibacillus hemerocallicola KCTC 33185 for further insight into its adaptation and study the phylogeny of Paenibacillus.</title>
        <authorList>
            <person name="Narsing Rao M.P."/>
        </authorList>
    </citation>
    <scope>NUCLEOTIDE SEQUENCE [LARGE SCALE GENOMIC DNA]</scope>
    <source>
        <strain evidence="2 3">KCTC 33185</strain>
    </source>
</reference>
<sequence length="593" mass="68068">MLQQSYAGQILQEQFTQSVGRTMWDDGLIRSDGPGHTRDVSKLEQTHAGRTSAAYYAAAVLCGQMDEAFGSEILRALRSLQIVDDASPYNGAFLWYREETRVSDSNAAFFTLMPLVCLTLCRPECLSAGHRRQIEDMMRQALIWFAHETENPSMYYPNKIVSDGALYAAMSHLLGDRGHYGKAVQFFERWSAYTTDRGWGWGENVSPGYIRIIVAALRLAVLAFRQEQTELHAQLQTHMEVLLSYNAFHGDHEFVPAIRSYNFEGNTRQNSLMLRLVGVMASDPLQLYRKEGLWNWVNFTLLFERELEHPPQPTTLTVPRQRKERVFDDSYATSWIGYTGRLGSLNRFPVISGSYQWPTWGLAWQTFPVSFSINEEQISYLRWFIREGDRIRSHPAKSYGDNYLNPALFRESYYPDIQLRSAQHENVLVVVRSMSGIHHHFSEAADEWMVKRFTGGVSTYVSEAGVSWIVLHFGTADVAVAALNGISSEMGKRVAIQPELEREGDQLRIRQMLYRGEEKLHHIARLETGCAVVHFDQKLAEVELHRRLNRLRIEDRSFQDGEVPRASHDELREISLIDGTDRLVELRIDPYTL</sequence>
<evidence type="ECO:0000313" key="3">
    <source>
        <dbReference type="Proteomes" id="UP000307943"/>
    </source>
</evidence>
<dbReference type="AlphaFoldDB" id="A0A5C4T5P7"/>
<dbReference type="OrthoDB" id="2524072at2"/>
<dbReference type="RefSeq" id="WP_139604920.1">
    <property type="nucleotide sequence ID" value="NZ_VDCQ01000040.1"/>
</dbReference>
<keyword evidence="3" id="KW-1185">Reference proteome</keyword>
<dbReference type="PROSITE" id="PS51339">
    <property type="entry name" value="PPASE_MYOTUBULARIN"/>
    <property type="match status" value="1"/>
</dbReference>
<protein>
    <recommendedName>
        <fullName evidence="1">Myotubularin phosphatase domain-containing protein</fullName>
    </recommendedName>
</protein>
<name>A0A5C4T5P7_9BACL</name>
<feature type="domain" description="Myotubularin phosphatase" evidence="1">
    <location>
        <begin position="278"/>
        <end position="593"/>
    </location>
</feature>
<proteinExistence type="predicted"/>
<dbReference type="InterPro" id="IPR010569">
    <property type="entry name" value="Myotubularin-like_Pase_dom"/>
</dbReference>
<comment type="caution">
    <text evidence="2">The sequence shown here is derived from an EMBL/GenBank/DDBJ whole genome shotgun (WGS) entry which is preliminary data.</text>
</comment>
<accession>A0A5C4T5P7</accession>
<organism evidence="2 3">
    <name type="scientific">Paenibacillus hemerocallicola</name>
    <dbReference type="NCBI Taxonomy" id="1172614"/>
    <lineage>
        <taxon>Bacteria</taxon>
        <taxon>Bacillati</taxon>
        <taxon>Bacillota</taxon>
        <taxon>Bacilli</taxon>
        <taxon>Bacillales</taxon>
        <taxon>Paenibacillaceae</taxon>
        <taxon>Paenibacillus</taxon>
    </lineage>
</organism>